<organism evidence="1">
    <name type="scientific">marine metagenome</name>
    <dbReference type="NCBI Taxonomy" id="408172"/>
    <lineage>
        <taxon>unclassified sequences</taxon>
        <taxon>metagenomes</taxon>
        <taxon>ecological metagenomes</taxon>
    </lineage>
</organism>
<sequence length="34" mass="4000">MECDLYSKKENKTSPGKIQNDKHILNLELMNQHV</sequence>
<protein>
    <submittedName>
        <fullName evidence="1">Uncharacterized protein</fullName>
    </submittedName>
</protein>
<name>A0A382T2A8_9ZZZZ</name>
<dbReference type="EMBL" id="UINC01132921">
    <property type="protein sequence ID" value="SVD15538.1"/>
    <property type="molecule type" value="Genomic_DNA"/>
</dbReference>
<evidence type="ECO:0000313" key="1">
    <source>
        <dbReference type="EMBL" id="SVD15538.1"/>
    </source>
</evidence>
<gene>
    <name evidence="1" type="ORF">METZ01_LOCUS368392</name>
</gene>
<accession>A0A382T2A8</accession>
<proteinExistence type="predicted"/>
<reference evidence="1" key="1">
    <citation type="submission" date="2018-05" db="EMBL/GenBank/DDBJ databases">
        <authorList>
            <person name="Lanie J.A."/>
            <person name="Ng W.-L."/>
            <person name="Kazmierczak K.M."/>
            <person name="Andrzejewski T.M."/>
            <person name="Davidsen T.M."/>
            <person name="Wayne K.J."/>
            <person name="Tettelin H."/>
            <person name="Glass J.I."/>
            <person name="Rusch D."/>
            <person name="Podicherti R."/>
            <person name="Tsui H.-C.T."/>
            <person name="Winkler M.E."/>
        </authorList>
    </citation>
    <scope>NUCLEOTIDE SEQUENCE</scope>
</reference>
<dbReference type="AlphaFoldDB" id="A0A382T2A8"/>